<dbReference type="EMBL" id="JBHTOC010000013">
    <property type="protein sequence ID" value="MFD1430473.1"/>
    <property type="molecule type" value="Genomic_DNA"/>
</dbReference>
<keyword evidence="11" id="KW-1003">Cell membrane</keyword>
<evidence type="ECO:0000256" key="1">
    <source>
        <dbReference type="ARBA" id="ARBA00004141"/>
    </source>
</evidence>
<dbReference type="Pfam" id="PF00119">
    <property type="entry name" value="ATP-synt_A"/>
    <property type="match status" value="1"/>
</dbReference>
<dbReference type="PANTHER" id="PTHR42823:SF3">
    <property type="entry name" value="ATP SYNTHASE SUBUNIT A, CHLOROPLASTIC"/>
    <property type="match status" value="1"/>
</dbReference>
<evidence type="ECO:0000256" key="7">
    <source>
        <dbReference type="ARBA" id="ARBA00022989"/>
    </source>
</evidence>
<dbReference type="PANTHER" id="PTHR42823">
    <property type="entry name" value="ATP SYNTHASE SUBUNIT A, CHLOROPLASTIC"/>
    <property type="match status" value="1"/>
</dbReference>
<comment type="function">
    <text evidence="11 12">Key component of the proton channel; it plays a direct role in the translocation of protons across the membrane.</text>
</comment>
<keyword evidence="10 11" id="KW-0066">ATP synthesis</keyword>
<feature type="transmembrane region" description="Helical" evidence="11">
    <location>
        <begin position="206"/>
        <end position="230"/>
    </location>
</feature>
<accession>A0ABW4CL05</accession>
<feature type="transmembrane region" description="Helical" evidence="11">
    <location>
        <begin position="20"/>
        <end position="38"/>
    </location>
</feature>
<evidence type="ECO:0000256" key="12">
    <source>
        <dbReference type="RuleBase" id="RU000483"/>
    </source>
</evidence>
<evidence type="ECO:0000313" key="14">
    <source>
        <dbReference type="Proteomes" id="UP001597196"/>
    </source>
</evidence>
<dbReference type="CDD" id="cd00310">
    <property type="entry name" value="ATP-synt_Fo_a_6"/>
    <property type="match status" value="1"/>
</dbReference>
<evidence type="ECO:0000256" key="6">
    <source>
        <dbReference type="ARBA" id="ARBA00022781"/>
    </source>
</evidence>
<dbReference type="PROSITE" id="PS00449">
    <property type="entry name" value="ATPASE_A"/>
    <property type="match status" value="1"/>
</dbReference>
<keyword evidence="3 11" id="KW-0813">Transport</keyword>
<dbReference type="SUPFAM" id="SSF81336">
    <property type="entry name" value="F1F0 ATP synthase subunit A"/>
    <property type="match status" value="1"/>
</dbReference>
<comment type="similarity">
    <text evidence="2 11 12">Belongs to the ATPase A chain family.</text>
</comment>
<evidence type="ECO:0000256" key="11">
    <source>
        <dbReference type="HAMAP-Rule" id="MF_01393"/>
    </source>
</evidence>
<dbReference type="Gene3D" id="1.20.120.220">
    <property type="entry name" value="ATP synthase, F0 complex, subunit A"/>
    <property type="match status" value="1"/>
</dbReference>
<dbReference type="InterPro" id="IPR035908">
    <property type="entry name" value="F0_ATP_A_sf"/>
</dbReference>
<evidence type="ECO:0000256" key="8">
    <source>
        <dbReference type="ARBA" id="ARBA00023065"/>
    </source>
</evidence>
<evidence type="ECO:0000256" key="2">
    <source>
        <dbReference type="ARBA" id="ARBA00006810"/>
    </source>
</evidence>
<keyword evidence="14" id="KW-1185">Reference proteome</keyword>
<dbReference type="InterPro" id="IPR045082">
    <property type="entry name" value="ATP_syn_F0_a_bact/chloroplast"/>
</dbReference>
<feature type="transmembrane region" description="Helical" evidence="11">
    <location>
        <begin position="75"/>
        <end position="94"/>
    </location>
</feature>
<dbReference type="NCBIfam" id="NF004479">
    <property type="entry name" value="PRK05815.1-4"/>
    <property type="match status" value="1"/>
</dbReference>
<dbReference type="Proteomes" id="UP001597196">
    <property type="component" value="Unassembled WGS sequence"/>
</dbReference>
<protein>
    <recommendedName>
        <fullName evidence="11 12">ATP synthase subunit a</fullName>
    </recommendedName>
    <alternativeName>
        <fullName evidence="11">ATP synthase F0 sector subunit a</fullName>
    </alternativeName>
    <alternativeName>
        <fullName evidence="11">F-ATPase subunit 6</fullName>
    </alternativeName>
</protein>
<dbReference type="RefSeq" id="WP_203627417.1">
    <property type="nucleotide sequence ID" value="NZ_BOLQ01000013.1"/>
</dbReference>
<dbReference type="InterPro" id="IPR000568">
    <property type="entry name" value="ATP_synth_F0_asu"/>
</dbReference>
<comment type="subcellular location">
    <subcellularLocation>
        <location evidence="11 12">Cell membrane</location>
        <topology evidence="11 12">Multi-pass membrane protein</topology>
    </subcellularLocation>
    <subcellularLocation>
        <location evidence="1">Membrane</location>
        <topology evidence="1">Multi-pass membrane protein</topology>
    </subcellularLocation>
</comment>
<reference evidence="14" key="1">
    <citation type="journal article" date="2019" name="Int. J. Syst. Evol. Microbiol.">
        <title>The Global Catalogue of Microorganisms (GCM) 10K type strain sequencing project: providing services to taxonomists for standard genome sequencing and annotation.</title>
        <authorList>
            <consortium name="The Broad Institute Genomics Platform"/>
            <consortium name="The Broad Institute Genome Sequencing Center for Infectious Disease"/>
            <person name="Wu L."/>
            <person name="Ma J."/>
        </authorList>
    </citation>
    <scope>NUCLEOTIDE SEQUENCE [LARGE SCALE GENOMIC DNA]</scope>
    <source>
        <strain evidence="14">CCM 8980</strain>
    </source>
</reference>
<evidence type="ECO:0000256" key="4">
    <source>
        <dbReference type="ARBA" id="ARBA00022547"/>
    </source>
</evidence>
<feature type="transmembrane region" description="Helical" evidence="11">
    <location>
        <begin position="179"/>
        <end position="200"/>
    </location>
</feature>
<keyword evidence="8 11" id="KW-0406">Ion transport</keyword>
<keyword evidence="9 11" id="KW-0472">Membrane</keyword>
<dbReference type="PRINTS" id="PR00123">
    <property type="entry name" value="ATPASEA"/>
</dbReference>
<dbReference type="NCBIfam" id="TIGR01131">
    <property type="entry name" value="ATP_synt_6_or_A"/>
    <property type="match status" value="1"/>
</dbReference>
<gene>
    <name evidence="11 13" type="primary">atpB</name>
    <name evidence="13" type="ORF">ACFQ4P_09465</name>
</gene>
<sequence length="238" mass="26171">MNEKYPYVTFLGLHFNLTNDIAILVSAVIVFFLLFWLARKPQLRPGGKQNVLEYLIDFTNGIVKQAMPGPEGNRFGLLALVLFVFIFVSNQIGLIFQVDAGGLTWFRSPTADPVITMGLALIVLVMSHFFGVAVKGISGYLKGYVSPVAFLAPINVIEEFTNFITLALRLYGNIYAGEVLLLLVRQLAFSGAGGPVSFVAGFLLEIIWQGFSVFIGSIQAYIFVTLAMVYTSHKVVSE</sequence>
<organism evidence="13 14">
    <name type="scientific">Lacticaseibacillus mingshuiensis</name>
    <dbReference type="NCBI Taxonomy" id="2799574"/>
    <lineage>
        <taxon>Bacteria</taxon>
        <taxon>Bacillati</taxon>
        <taxon>Bacillota</taxon>
        <taxon>Bacilli</taxon>
        <taxon>Lactobacillales</taxon>
        <taxon>Lactobacillaceae</taxon>
        <taxon>Lacticaseibacillus</taxon>
    </lineage>
</organism>
<dbReference type="HAMAP" id="MF_01393">
    <property type="entry name" value="ATP_synth_a_bact"/>
    <property type="match status" value="1"/>
</dbReference>
<keyword evidence="6 11" id="KW-0375">Hydrogen ion transport</keyword>
<evidence type="ECO:0000313" key="13">
    <source>
        <dbReference type="EMBL" id="MFD1430473.1"/>
    </source>
</evidence>
<evidence type="ECO:0000256" key="3">
    <source>
        <dbReference type="ARBA" id="ARBA00022448"/>
    </source>
</evidence>
<name>A0ABW4CL05_9LACO</name>
<comment type="caution">
    <text evidence="13">The sequence shown here is derived from an EMBL/GenBank/DDBJ whole genome shotgun (WGS) entry which is preliminary data.</text>
</comment>
<keyword evidence="7 11" id="KW-1133">Transmembrane helix</keyword>
<evidence type="ECO:0000256" key="9">
    <source>
        <dbReference type="ARBA" id="ARBA00023136"/>
    </source>
</evidence>
<dbReference type="InterPro" id="IPR023011">
    <property type="entry name" value="ATP_synth_F0_asu_AS"/>
</dbReference>
<evidence type="ECO:0000256" key="5">
    <source>
        <dbReference type="ARBA" id="ARBA00022692"/>
    </source>
</evidence>
<keyword evidence="4 11" id="KW-0138">CF(0)</keyword>
<proteinExistence type="inferred from homology"/>
<keyword evidence="5 11" id="KW-0812">Transmembrane</keyword>
<feature type="transmembrane region" description="Helical" evidence="11">
    <location>
        <begin position="114"/>
        <end position="134"/>
    </location>
</feature>
<evidence type="ECO:0000256" key="10">
    <source>
        <dbReference type="ARBA" id="ARBA00023310"/>
    </source>
</evidence>